<comment type="caution">
    <text evidence="6">The sequence shown here is derived from an EMBL/GenBank/DDBJ whole genome shotgun (WGS) entry which is preliminary data.</text>
</comment>
<feature type="transmembrane region" description="Helical" evidence="5">
    <location>
        <begin position="407"/>
        <end position="426"/>
    </location>
</feature>
<proteinExistence type="predicted"/>
<keyword evidence="3 5" id="KW-1133">Transmembrane helix</keyword>
<dbReference type="EMBL" id="MSCH01000003">
    <property type="protein sequence ID" value="PQJ54508.1"/>
    <property type="molecule type" value="Genomic_DNA"/>
</dbReference>
<dbReference type="Pfam" id="PF01566">
    <property type="entry name" value="Nramp"/>
    <property type="match status" value="1"/>
</dbReference>
<feature type="transmembrane region" description="Helical" evidence="5">
    <location>
        <begin position="165"/>
        <end position="183"/>
    </location>
</feature>
<gene>
    <name evidence="6" type="ORF">BTO11_13195</name>
</gene>
<feature type="transmembrane region" description="Helical" evidence="5">
    <location>
        <begin position="342"/>
        <end position="362"/>
    </location>
</feature>
<evidence type="ECO:0000256" key="5">
    <source>
        <dbReference type="SAM" id="Phobius"/>
    </source>
</evidence>
<sequence>MENSATPSPEIKSLEINNTGRFKKIINSFGPGVMMATAAVGGSHLVASTKAGAIYGWQLAIIILLVNLFKYPFFRAGVQYTMGTGKSLIQGYSELGRGYLWTFFVLMVIASIVSTAALLMFCASLLSYFSPFELSMTANAAIILLVCLTILFAGKYKLLDTLSKVIMLTLVVATLSALAMAIANGPVAPADYQPPSVWDMASIGFIVIMMGWMPGPIEVSSLTSMWLKNQRKEKDVTIKEALFDFNVGYIGTALLAIVFLALGALVLNGNGETLSNSGAKFTHQLVSMYAHTIGEWSRYLIAVVAFFCIFGSTITVIDGYCRSLSEANLLLQNKELDQPKNHIGWMVGVSTVAMVILLFFTAQLMTMLNFAMALAFITTPIFALLNYRLIVKSKLTGKLALTPKMKVLSWMGLVYLFGFLAVFIWWKWIM</sequence>
<accession>A0A2S7UXP1</accession>
<dbReference type="AlphaFoldDB" id="A0A2S7UXP1"/>
<feature type="transmembrane region" description="Helical" evidence="5">
    <location>
        <begin position="99"/>
        <end position="128"/>
    </location>
</feature>
<evidence type="ECO:0000313" key="7">
    <source>
        <dbReference type="Proteomes" id="UP000239007"/>
    </source>
</evidence>
<evidence type="ECO:0000256" key="4">
    <source>
        <dbReference type="ARBA" id="ARBA00023136"/>
    </source>
</evidence>
<feature type="transmembrane region" description="Helical" evidence="5">
    <location>
        <begin position="203"/>
        <end position="227"/>
    </location>
</feature>
<reference evidence="6 7" key="1">
    <citation type="submission" date="2016-12" db="EMBL/GenBank/DDBJ databases">
        <title>Diversity of luminous bacteria.</title>
        <authorList>
            <person name="Yoshizawa S."/>
            <person name="Kogure K."/>
        </authorList>
    </citation>
    <scope>NUCLEOTIDE SEQUENCE [LARGE SCALE GENOMIC DNA]</scope>
    <source>
        <strain evidence="6 7">SA4-48</strain>
    </source>
</reference>
<feature type="transmembrane region" description="Helical" evidence="5">
    <location>
        <begin position="368"/>
        <end position="387"/>
    </location>
</feature>
<evidence type="ECO:0000256" key="2">
    <source>
        <dbReference type="ARBA" id="ARBA00022692"/>
    </source>
</evidence>
<feature type="transmembrane region" description="Helical" evidence="5">
    <location>
        <begin position="134"/>
        <end position="153"/>
    </location>
</feature>
<keyword evidence="4 5" id="KW-0472">Membrane</keyword>
<dbReference type="GO" id="GO:0016020">
    <property type="term" value="C:membrane"/>
    <property type="evidence" value="ECO:0007669"/>
    <property type="project" value="UniProtKB-SubCell"/>
</dbReference>
<feature type="transmembrane region" description="Helical" evidence="5">
    <location>
        <begin position="247"/>
        <end position="267"/>
    </location>
</feature>
<comment type="subcellular location">
    <subcellularLocation>
        <location evidence="1">Membrane</location>
        <topology evidence="1">Multi-pass membrane protein</topology>
    </subcellularLocation>
</comment>
<feature type="transmembrane region" description="Helical" evidence="5">
    <location>
        <begin position="299"/>
        <end position="321"/>
    </location>
</feature>
<dbReference type="InterPro" id="IPR001046">
    <property type="entry name" value="NRAMP_fam"/>
</dbReference>
<keyword evidence="2 5" id="KW-0812">Transmembrane</keyword>
<dbReference type="Proteomes" id="UP000239007">
    <property type="component" value="Unassembled WGS sequence"/>
</dbReference>
<name>A0A2S7UXP1_9GAMM</name>
<feature type="transmembrane region" description="Helical" evidence="5">
    <location>
        <begin position="53"/>
        <end position="78"/>
    </location>
</feature>
<dbReference type="Gene3D" id="1.20.1740.10">
    <property type="entry name" value="Amino acid/polyamine transporter I"/>
    <property type="match status" value="1"/>
</dbReference>
<evidence type="ECO:0000256" key="3">
    <source>
        <dbReference type="ARBA" id="ARBA00022989"/>
    </source>
</evidence>
<evidence type="ECO:0000313" key="6">
    <source>
        <dbReference type="EMBL" id="PQJ54508.1"/>
    </source>
</evidence>
<dbReference type="OrthoDB" id="4858698at2"/>
<keyword evidence="7" id="KW-1185">Reference proteome</keyword>
<organism evidence="6 7">
    <name type="scientific">Psychrosphaera saromensis</name>
    <dbReference type="NCBI Taxonomy" id="716813"/>
    <lineage>
        <taxon>Bacteria</taxon>
        <taxon>Pseudomonadati</taxon>
        <taxon>Pseudomonadota</taxon>
        <taxon>Gammaproteobacteria</taxon>
        <taxon>Alteromonadales</taxon>
        <taxon>Pseudoalteromonadaceae</taxon>
        <taxon>Psychrosphaera</taxon>
    </lineage>
</organism>
<dbReference type="RefSeq" id="WP_105053028.1">
    <property type="nucleotide sequence ID" value="NZ_BMYG01000001.1"/>
</dbReference>
<dbReference type="GO" id="GO:0046873">
    <property type="term" value="F:metal ion transmembrane transporter activity"/>
    <property type="evidence" value="ECO:0007669"/>
    <property type="project" value="InterPro"/>
</dbReference>
<evidence type="ECO:0000256" key="1">
    <source>
        <dbReference type="ARBA" id="ARBA00004141"/>
    </source>
</evidence>
<feature type="transmembrane region" description="Helical" evidence="5">
    <location>
        <begin position="25"/>
        <end position="47"/>
    </location>
</feature>
<protein>
    <recommendedName>
        <fullName evidence="8">Divalent metal cation transporter</fullName>
    </recommendedName>
</protein>
<evidence type="ECO:0008006" key="8">
    <source>
        <dbReference type="Google" id="ProtNLM"/>
    </source>
</evidence>